<sequence length="831" mass="92194">MASWFERLFGHFRTYHQPSPLLLRYMIVFGLVGFPLMYLVRFVRPSSGFDDFALRALVMSLLLLLAIRNHWPERLRACYLHACYVTMTIALPFALVFTSLKNGGGTAAIGNTFMAVFLLMLLADWRNFIIMLVTGSGAAAGLYALTDPNPQVPLDYVFRLPVLLVSVVGGNLFKFALEQATAERVRQAYASLAGSIAHEMRNPMAQVRHSLERIGQVLPVSRLQEKVQIVSRLDVERLHRHVAMGELAVQRGLQVIAMTLDEVNDKPLDPQQFALLSAAQVCVKAVEEYGYDNDQQRAKVNLQLHNDFFFLGSETTLLFVLFNLMKNALYYLPICPDARLQITVTDCQIGVRDDGPGMTSDVLKSLFEPFRSVGKIGGTGLGLAYCRRAMRAFGGDIRCESVVGSHTEFTLMFPPLSPTAIGMRRTALMDQAREQWAGWRFLVVDDDGLLRTSTGLLLQSLDLTVDDAADGLQALDALKAQRYDGIVMDLNMPGMNGYELAERVRRGEVPVNQHSCLIACTSEPGFLTRLKAENAGFDGLVSKPVDDVVLLSAITQAVRTSKHKHWSVTAWLSGHRVLLVDDSSWNRAAVAEYLRHAGALVIEVDSGPAALSELNHHNEWHAVILDIQMPGMSGIELARAIRALDSHLKTLPILATTAYASDDIVAEGRAVGVGGFLIKPVEAPQLCQHLRTLMTERTASPEVVAVADAALSASTLLDARRLEGFQRIGMVEELLKDYLPRIDLLVERLTAAAKERDLQQSTDVLHSLMGMSGEAGAKALHLFSRGIYIPLLERQQWPQDADWLAKLWNLTQLTSRELRDWVEKRRSTIAE</sequence>
<keyword evidence="3 4" id="KW-0597">Phosphoprotein</keyword>
<protein>
    <recommendedName>
        <fullName evidence="2">histidine kinase</fullName>
        <ecNumber evidence="2">2.7.13.3</ecNumber>
    </recommendedName>
</protein>
<name>A0A372EPX2_9BURK</name>
<organism evidence="8 9">
    <name type="scientific">Hydrogenophaga borbori</name>
    <dbReference type="NCBI Taxonomy" id="2294117"/>
    <lineage>
        <taxon>Bacteria</taxon>
        <taxon>Pseudomonadati</taxon>
        <taxon>Pseudomonadota</taxon>
        <taxon>Betaproteobacteria</taxon>
        <taxon>Burkholderiales</taxon>
        <taxon>Comamonadaceae</taxon>
        <taxon>Hydrogenophaga</taxon>
    </lineage>
</organism>
<evidence type="ECO:0000256" key="2">
    <source>
        <dbReference type="ARBA" id="ARBA00012438"/>
    </source>
</evidence>
<keyword evidence="5" id="KW-1133">Transmembrane helix</keyword>
<dbReference type="GO" id="GO:0000155">
    <property type="term" value="F:phosphorelay sensor kinase activity"/>
    <property type="evidence" value="ECO:0007669"/>
    <property type="project" value="InterPro"/>
</dbReference>
<feature type="transmembrane region" description="Helical" evidence="5">
    <location>
        <begin position="308"/>
        <end position="325"/>
    </location>
</feature>
<dbReference type="CDD" id="cd17546">
    <property type="entry name" value="REC_hyHK_CKI1_RcsC-like"/>
    <property type="match status" value="2"/>
</dbReference>
<dbReference type="InterPro" id="IPR001789">
    <property type="entry name" value="Sig_transdc_resp-reg_receiver"/>
</dbReference>
<dbReference type="EMBL" id="QVLS01000001">
    <property type="protein sequence ID" value="RFP82673.1"/>
    <property type="molecule type" value="Genomic_DNA"/>
</dbReference>
<evidence type="ECO:0000259" key="6">
    <source>
        <dbReference type="PROSITE" id="PS50109"/>
    </source>
</evidence>
<dbReference type="PRINTS" id="PR00344">
    <property type="entry name" value="BCTRLSENSOR"/>
</dbReference>
<feature type="transmembrane region" description="Helical" evidence="5">
    <location>
        <begin position="158"/>
        <end position="177"/>
    </location>
</feature>
<dbReference type="Pfam" id="PF02518">
    <property type="entry name" value="HATPase_c"/>
    <property type="match status" value="1"/>
</dbReference>
<dbReference type="InterPro" id="IPR036890">
    <property type="entry name" value="HATPase_C_sf"/>
</dbReference>
<evidence type="ECO:0000313" key="9">
    <source>
        <dbReference type="Proteomes" id="UP000261931"/>
    </source>
</evidence>
<dbReference type="Proteomes" id="UP000261931">
    <property type="component" value="Unassembled WGS sequence"/>
</dbReference>
<dbReference type="InterPro" id="IPR003594">
    <property type="entry name" value="HATPase_dom"/>
</dbReference>
<dbReference type="Gene3D" id="3.30.565.10">
    <property type="entry name" value="Histidine kinase-like ATPase, C-terminal domain"/>
    <property type="match status" value="1"/>
</dbReference>
<dbReference type="SUPFAM" id="SSF52172">
    <property type="entry name" value="CheY-like"/>
    <property type="match status" value="2"/>
</dbReference>
<dbReference type="SMART" id="SM00448">
    <property type="entry name" value="REC"/>
    <property type="match status" value="2"/>
</dbReference>
<dbReference type="Gene3D" id="3.40.50.2300">
    <property type="match status" value="2"/>
</dbReference>
<feature type="domain" description="Response regulatory" evidence="7">
    <location>
        <begin position="576"/>
        <end position="694"/>
    </location>
</feature>
<feature type="transmembrane region" description="Helical" evidence="5">
    <location>
        <begin position="21"/>
        <end position="40"/>
    </location>
</feature>
<dbReference type="PROSITE" id="PS50109">
    <property type="entry name" value="HIS_KIN"/>
    <property type="match status" value="1"/>
</dbReference>
<dbReference type="GO" id="GO:0005886">
    <property type="term" value="C:plasma membrane"/>
    <property type="evidence" value="ECO:0007669"/>
    <property type="project" value="UniProtKB-SubCell"/>
</dbReference>
<dbReference type="EC" id="2.7.13.3" evidence="2"/>
<feature type="transmembrane region" description="Helical" evidence="5">
    <location>
        <begin position="103"/>
        <end position="121"/>
    </location>
</feature>
<dbReference type="SMART" id="SM00387">
    <property type="entry name" value="HATPase_c"/>
    <property type="match status" value="1"/>
</dbReference>
<keyword evidence="9" id="KW-1185">Reference proteome</keyword>
<evidence type="ECO:0000256" key="5">
    <source>
        <dbReference type="SAM" id="Phobius"/>
    </source>
</evidence>
<dbReference type="PANTHER" id="PTHR45339">
    <property type="entry name" value="HYBRID SIGNAL TRANSDUCTION HISTIDINE KINASE J"/>
    <property type="match status" value="1"/>
</dbReference>
<feature type="domain" description="Response regulatory" evidence="7">
    <location>
        <begin position="440"/>
        <end position="558"/>
    </location>
</feature>
<feature type="domain" description="Histidine kinase" evidence="6">
    <location>
        <begin position="195"/>
        <end position="417"/>
    </location>
</feature>
<dbReference type="RefSeq" id="WP_116957348.1">
    <property type="nucleotide sequence ID" value="NZ_QVLS01000001.1"/>
</dbReference>
<evidence type="ECO:0000313" key="8">
    <source>
        <dbReference type="EMBL" id="RFP82673.1"/>
    </source>
</evidence>
<dbReference type="Gene3D" id="1.20.120.160">
    <property type="entry name" value="HPT domain"/>
    <property type="match status" value="1"/>
</dbReference>
<dbReference type="SUPFAM" id="SSF47226">
    <property type="entry name" value="Histidine-containing phosphotransfer domain, HPT domain"/>
    <property type="match status" value="1"/>
</dbReference>
<feature type="modified residue" description="4-aspartylphosphate" evidence="4">
    <location>
        <position position="626"/>
    </location>
</feature>
<feature type="transmembrane region" description="Helical" evidence="5">
    <location>
        <begin position="128"/>
        <end position="146"/>
    </location>
</feature>
<evidence type="ECO:0000259" key="7">
    <source>
        <dbReference type="PROSITE" id="PS50110"/>
    </source>
</evidence>
<feature type="transmembrane region" description="Helical" evidence="5">
    <location>
        <begin position="78"/>
        <end position="97"/>
    </location>
</feature>
<dbReference type="PROSITE" id="PS50110">
    <property type="entry name" value="RESPONSE_REGULATORY"/>
    <property type="match status" value="2"/>
</dbReference>
<feature type="transmembrane region" description="Helical" evidence="5">
    <location>
        <begin position="52"/>
        <end position="71"/>
    </location>
</feature>
<keyword evidence="5" id="KW-0472">Membrane</keyword>
<comment type="catalytic activity">
    <reaction evidence="1">
        <text>ATP + protein L-histidine = ADP + protein N-phospho-L-histidine.</text>
        <dbReference type="EC" id="2.7.13.3"/>
    </reaction>
</comment>
<feature type="modified residue" description="4-aspartylphosphate" evidence="4">
    <location>
        <position position="489"/>
    </location>
</feature>
<dbReference type="GO" id="GO:0005524">
    <property type="term" value="F:ATP binding"/>
    <property type="evidence" value="ECO:0007669"/>
    <property type="project" value="UniProtKB-KW"/>
</dbReference>
<gene>
    <name evidence="8" type="ORF">DY262_02280</name>
</gene>
<evidence type="ECO:0000256" key="1">
    <source>
        <dbReference type="ARBA" id="ARBA00000085"/>
    </source>
</evidence>
<dbReference type="InterPro" id="IPR036641">
    <property type="entry name" value="HPT_dom_sf"/>
</dbReference>
<keyword evidence="5" id="KW-0812">Transmembrane</keyword>
<proteinExistence type="predicted"/>
<dbReference type="AlphaFoldDB" id="A0A372EPX2"/>
<evidence type="ECO:0000256" key="4">
    <source>
        <dbReference type="PROSITE-ProRule" id="PRU00169"/>
    </source>
</evidence>
<comment type="caution">
    <text evidence="8">The sequence shown here is derived from an EMBL/GenBank/DDBJ whole genome shotgun (WGS) entry which is preliminary data.</text>
</comment>
<dbReference type="InterPro" id="IPR004358">
    <property type="entry name" value="Sig_transdc_His_kin-like_C"/>
</dbReference>
<reference evidence="8 9" key="1">
    <citation type="submission" date="2018-08" db="EMBL/GenBank/DDBJ databases">
        <title>Hydrogenophaga sp. LA-38 isolated from sludge.</title>
        <authorList>
            <person name="Im W.-T."/>
        </authorList>
    </citation>
    <scope>NUCLEOTIDE SEQUENCE [LARGE SCALE GENOMIC DNA]</scope>
    <source>
        <strain evidence="8 9">LA-38</strain>
    </source>
</reference>
<dbReference type="CDD" id="cd00082">
    <property type="entry name" value="HisKA"/>
    <property type="match status" value="1"/>
</dbReference>
<dbReference type="PANTHER" id="PTHR45339:SF6">
    <property type="entry name" value="SENSORY HISTIDINE PROTEIN KINASE"/>
    <property type="match status" value="1"/>
</dbReference>
<dbReference type="Pfam" id="PF00072">
    <property type="entry name" value="Response_reg"/>
    <property type="match status" value="2"/>
</dbReference>
<evidence type="ECO:0000256" key="3">
    <source>
        <dbReference type="ARBA" id="ARBA00022553"/>
    </source>
</evidence>
<dbReference type="SUPFAM" id="SSF55874">
    <property type="entry name" value="ATPase domain of HSP90 chaperone/DNA topoisomerase II/histidine kinase"/>
    <property type="match status" value="1"/>
</dbReference>
<dbReference type="InterPro" id="IPR011006">
    <property type="entry name" value="CheY-like_superfamily"/>
</dbReference>
<dbReference type="InterPro" id="IPR005467">
    <property type="entry name" value="His_kinase_dom"/>
</dbReference>
<dbReference type="InterPro" id="IPR003661">
    <property type="entry name" value="HisK_dim/P_dom"/>
</dbReference>
<accession>A0A372EPX2</accession>